<feature type="transmembrane region" description="Helical" evidence="1">
    <location>
        <begin position="27"/>
        <end position="48"/>
    </location>
</feature>
<gene>
    <name evidence="3" type="ORF">BFJ65_g2805</name>
</gene>
<organism evidence="3">
    <name type="scientific">Fusarium oxysporum f. sp. cepae</name>
    <dbReference type="NCBI Taxonomy" id="396571"/>
    <lineage>
        <taxon>Eukaryota</taxon>
        <taxon>Fungi</taxon>
        <taxon>Dikarya</taxon>
        <taxon>Ascomycota</taxon>
        <taxon>Pezizomycotina</taxon>
        <taxon>Sordariomycetes</taxon>
        <taxon>Hypocreomycetidae</taxon>
        <taxon>Hypocreales</taxon>
        <taxon>Nectriaceae</taxon>
        <taxon>Fusarium</taxon>
        <taxon>Fusarium oxysporum species complex</taxon>
    </lineage>
</organism>
<feature type="transmembrane region" description="Helical" evidence="1">
    <location>
        <begin position="54"/>
        <end position="71"/>
    </location>
</feature>
<keyword evidence="1" id="KW-0472">Membrane</keyword>
<dbReference type="InterPro" id="IPR031348">
    <property type="entry name" value="PigL_N"/>
</dbReference>
<keyword evidence="1" id="KW-1133">Transmembrane helix</keyword>
<comment type="caution">
    <text evidence="3">The sequence shown here is derived from an EMBL/GenBank/DDBJ whole genome shotgun (WGS) entry which is preliminary data.</text>
</comment>
<feature type="domain" description="Azaphilone pigments biosynthesis cluster protein L N-terminal" evidence="2">
    <location>
        <begin position="51"/>
        <end position="207"/>
    </location>
</feature>
<dbReference type="Pfam" id="PF17111">
    <property type="entry name" value="PigL_N"/>
    <property type="match status" value="1"/>
</dbReference>
<evidence type="ECO:0000256" key="1">
    <source>
        <dbReference type="SAM" id="Phobius"/>
    </source>
</evidence>
<evidence type="ECO:0000259" key="2">
    <source>
        <dbReference type="Pfam" id="PF17111"/>
    </source>
</evidence>
<dbReference type="EMBL" id="MRCU01000002">
    <property type="protein sequence ID" value="RKK24883.1"/>
    <property type="molecule type" value="Genomic_DNA"/>
</dbReference>
<dbReference type="AlphaFoldDB" id="A0A3L6NZ72"/>
<name>A0A3L6NZ72_FUSOX</name>
<accession>A0A3L6NZ72</accession>
<proteinExistence type="predicted"/>
<sequence length="336" mass="37892">MTCSSWNPYQLLTYAPLFNRSSSTPNLILALAFVFFFPSSFFILAVFISVADPLSILASIAGLVALADLIFRSGTKYVKSYRGASTEVGNLIREIRSLSVILHNLSLVAFDLEETEPTAAVHESSSVLQPHYLHDCHQLLRRLETGLSRTEASLDSGSEHQRLYARLKWPFTSTESKEMIQDVQRYNQIIHTALAADSLAMLKHCLSRQDEIKNGLDKISLTAERILEIQVKISHDAKRNQVLRDFGRVNPRGEYETNRKLSHTSSAPTRTSLLNTQRPFSRLSACNLKCRAKARFKFYKNITTNYSQAVIFLQGPRPRHSLRNYISSVLASLGLI</sequence>
<reference evidence="3" key="1">
    <citation type="journal article" date="2018" name="Sci. Rep.">
        <title>Characterisation of pathogen-specific regions and novel effector candidates in Fusarium oxysporum f. sp. cepae.</title>
        <authorList>
            <person name="Armitage A.D."/>
            <person name="Taylor A."/>
            <person name="Sobczyk M.K."/>
            <person name="Baxter L."/>
            <person name="Greenfield B.P."/>
            <person name="Bates H.J."/>
            <person name="Wilson F."/>
            <person name="Jackson A.C."/>
            <person name="Ott S."/>
            <person name="Harrison R.J."/>
            <person name="Clarkson J.P."/>
        </authorList>
    </citation>
    <scope>NUCLEOTIDE SEQUENCE [LARGE SCALE GENOMIC DNA]</scope>
    <source>
        <strain evidence="3">FoC_Fus2</strain>
    </source>
</reference>
<evidence type="ECO:0000313" key="3">
    <source>
        <dbReference type="EMBL" id="RKK24883.1"/>
    </source>
</evidence>
<keyword evidence="1" id="KW-0812">Transmembrane</keyword>
<protein>
    <recommendedName>
        <fullName evidence="2">Azaphilone pigments biosynthesis cluster protein L N-terminal domain-containing protein</fullName>
    </recommendedName>
</protein>
<dbReference type="Proteomes" id="UP000270866">
    <property type="component" value="Chromosome 4"/>
</dbReference>